<feature type="transmembrane region" description="Helical" evidence="8">
    <location>
        <begin position="398"/>
        <end position="419"/>
    </location>
</feature>
<evidence type="ECO:0000256" key="5">
    <source>
        <dbReference type="ARBA" id="ARBA00022824"/>
    </source>
</evidence>
<dbReference type="AlphaFoldDB" id="A0A0D7ABT8"/>
<dbReference type="PANTHER" id="PTHR10830">
    <property type="entry name" value="DOLICHYL-DIPHOSPHOOLIGOSACCHARIDE--PROTEIN GLYCOSYLTRANSFERASE 48 KDA SUBUNIT"/>
    <property type="match status" value="1"/>
</dbReference>
<evidence type="ECO:0000256" key="3">
    <source>
        <dbReference type="ARBA" id="ARBA00008743"/>
    </source>
</evidence>
<keyword evidence="5 8" id="KW-0256">Endoplasmic reticulum</keyword>
<evidence type="ECO:0000256" key="8">
    <source>
        <dbReference type="RuleBase" id="RU361142"/>
    </source>
</evidence>
<comment type="similarity">
    <text evidence="3 8">Belongs to the DDOST 48 kDa subunit family.</text>
</comment>
<dbReference type="InterPro" id="IPR055457">
    <property type="entry name" value="OST48_N"/>
</dbReference>
<keyword evidence="11" id="KW-0808">Transferase</keyword>
<evidence type="ECO:0000256" key="6">
    <source>
        <dbReference type="ARBA" id="ARBA00022989"/>
    </source>
</evidence>
<evidence type="ECO:0000313" key="11">
    <source>
        <dbReference type="EMBL" id="KIY48298.1"/>
    </source>
</evidence>
<dbReference type="Proteomes" id="UP000054144">
    <property type="component" value="Unassembled WGS sequence"/>
</dbReference>
<keyword evidence="7 8" id="KW-0472">Membrane</keyword>
<comment type="subunit">
    <text evidence="8">Component of the oligosaccharyltransferase (OST) complex.</text>
</comment>
<comment type="function">
    <text evidence="8">Subunit of the oligosaccharyl transferase (OST) complex that catalyzes the initial transfer of a defined glycan (Glc(3)Man(9)GlcNAc(2) in eukaryotes) from the lipid carrier dolichol-pyrophosphate to an asparagine residue within an Asn-X-Ser/Thr consensus motif in nascent polypeptide chains, the first step in protein N-glycosylation. N-glycosylation occurs cotranslationally and the complex associates with the Sec61 complex at the channel-forming translocon complex that mediates protein translocation across the endoplasmic reticulum (ER).</text>
</comment>
<feature type="domain" description="OST48 N-terminal" evidence="9">
    <location>
        <begin position="25"/>
        <end position="265"/>
    </location>
</feature>
<feature type="domain" description="OST48 middle" evidence="10">
    <location>
        <begin position="279"/>
        <end position="419"/>
    </location>
</feature>
<comment type="subcellular location">
    <subcellularLocation>
        <location evidence="8">Endoplasmic reticulum membrane</location>
        <topology evidence="8">Single-pass type I membrane protein</topology>
    </subcellularLocation>
    <subcellularLocation>
        <location evidence="1">Membrane</location>
        <topology evidence="1">Single-pass type I membrane protein</topology>
    </subcellularLocation>
</comment>
<evidence type="ECO:0000313" key="12">
    <source>
        <dbReference type="Proteomes" id="UP000054144"/>
    </source>
</evidence>
<evidence type="ECO:0000256" key="1">
    <source>
        <dbReference type="ARBA" id="ARBA00004479"/>
    </source>
</evidence>
<evidence type="ECO:0000259" key="9">
    <source>
        <dbReference type="Pfam" id="PF03345"/>
    </source>
</evidence>
<sequence length="430" mass="47258">MLRLLWLAALWLGLACARSSTGDSVLVVIDPSLQNDYSIFLGGLRDRGYQLTFRAPKDEAPVIIADGYPTFSHVVVFPGETRNFAKDLTPQALVELLQGGTNLILALSNKQTPLFSLAGEFSMILPPPGTPLVSYFPEREDPVTVVPIPLSAPASPIVPVPLDGPVWFSGIPHLPGNNPLLVPVLRAPVESFAADTTEADALVDAAEKGGEGLWAGNQLAVVSAFQATSGARVMWVGGMEMFSDTFAKRPGAANKRFVQDLAAWTFQETGVYRIDSSTHHLVNETEERETYTINDNVEYVLHVSEFDPAIGEWKPCSSIQDMQFEFTMLDPHIRTALRPVPGVPGEYAVTFRVPDRHGVFKFVVNYKRKGYTHLLTDTTVPVVPPRHNQYPRFLSAAWPYYAGAISTSLAFVVFSAMWLGGEEPRKKKTE</sequence>
<evidence type="ECO:0000256" key="7">
    <source>
        <dbReference type="ARBA" id="ARBA00023136"/>
    </source>
</evidence>
<feature type="signal peptide" evidence="8">
    <location>
        <begin position="1"/>
        <end position="17"/>
    </location>
</feature>
<dbReference type="GO" id="GO:0018279">
    <property type="term" value="P:protein N-linked glycosylation via asparagine"/>
    <property type="evidence" value="ECO:0007669"/>
    <property type="project" value="UniProtKB-UniRule"/>
</dbReference>
<evidence type="ECO:0000256" key="2">
    <source>
        <dbReference type="ARBA" id="ARBA00004922"/>
    </source>
</evidence>
<dbReference type="GO" id="GO:0016740">
    <property type="term" value="F:transferase activity"/>
    <property type="evidence" value="ECO:0007669"/>
    <property type="project" value="UniProtKB-KW"/>
</dbReference>
<evidence type="ECO:0000259" key="10">
    <source>
        <dbReference type="Pfam" id="PF23358"/>
    </source>
</evidence>
<reference evidence="11 12" key="1">
    <citation type="journal article" date="2015" name="Fungal Genet. Biol.">
        <title>Evolution of novel wood decay mechanisms in Agaricales revealed by the genome sequences of Fistulina hepatica and Cylindrobasidium torrendii.</title>
        <authorList>
            <person name="Floudas D."/>
            <person name="Held B.W."/>
            <person name="Riley R."/>
            <person name="Nagy L.G."/>
            <person name="Koehler G."/>
            <person name="Ransdell A.S."/>
            <person name="Younus H."/>
            <person name="Chow J."/>
            <person name="Chiniquy J."/>
            <person name="Lipzen A."/>
            <person name="Tritt A."/>
            <person name="Sun H."/>
            <person name="Haridas S."/>
            <person name="LaButti K."/>
            <person name="Ohm R.A."/>
            <person name="Kues U."/>
            <person name="Blanchette R.A."/>
            <person name="Grigoriev I.V."/>
            <person name="Minto R.E."/>
            <person name="Hibbett D.S."/>
        </authorList>
    </citation>
    <scope>NUCLEOTIDE SEQUENCE [LARGE SCALE GENOMIC DNA]</scope>
    <source>
        <strain evidence="11 12">ATCC 64428</strain>
    </source>
</reference>
<dbReference type="PANTHER" id="PTHR10830:SF0">
    <property type="entry name" value="DOLICHYL-DIPHOSPHOOLIGOSACCHARIDE--PROTEIN GLYCOSYLTRANSFERASE 48 KDA SUBUNIT"/>
    <property type="match status" value="1"/>
</dbReference>
<evidence type="ECO:0000256" key="4">
    <source>
        <dbReference type="ARBA" id="ARBA00022692"/>
    </source>
</evidence>
<keyword evidence="8" id="KW-0732">Signal</keyword>
<dbReference type="UniPathway" id="UPA00378"/>
<dbReference type="PROSITE" id="PS51257">
    <property type="entry name" value="PROKAR_LIPOPROTEIN"/>
    <property type="match status" value="1"/>
</dbReference>
<gene>
    <name evidence="11" type="ORF">FISHEDRAFT_43677</name>
</gene>
<dbReference type="InterPro" id="IPR055459">
    <property type="entry name" value="OST48_MD"/>
</dbReference>
<dbReference type="OrthoDB" id="29105at2759"/>
<keyword evidence="6 8" id="KW-1133">Transmembrane helix</keyword>
<dbReference type="Pfam" id="PF23358">
    <property type="entry name" value="OST48_MD"/>
    <property type="match status" value="1"/>
</dbReference>
<feature type="chain" id="PRO_5005115135" description="Dolichyl-diphosphooligosaccharide--protein glycosyltransferase subunit WBP1" evidence="8">
    <location>
        <begin position="18"/>
        <end position="430"/>
    </location>
</feature>
<comment type="pathway">
    <text evidence="2 8">Protein modification; protein glycosylation.</text>
</comment>
<dbReference type="InterPro" id="IPR005013">
    <property type="entry name" value="DDOST_48_kDa_subunit"/>
</dbReference>
<dbReference type="EMBL" id="KN881851">
    <property type="protein sequence ID" value="KIY48298.1"/>
    <property type="molecule type" value="Genomic_DNA"/>
</dbReference>
<keyword evidence="12" id="KW-1185">Reference proteome</keyword>
<name>A0A0D7ABT8_9AGAR</name>
<accession>A0A0D7ABT8</accession>
<dbReference type="Pfam" id="PF03345">
    <property type="entry name" value="OST48_N"/>
    <property type="match status" value="1"/>
</dbReference>
<organism evidence="11 12">
    <name type="scientific">Fistulina hepatica ATCC 64428</name>
    <dbReference type="NCBI Taxonomy" id="1128425"/>
    <lineage>
        <taxon>Eukaryota</taxon>
        <taxon>Fungi</taxon>
        <taxon>Dikarya</taxon>
        <taxon>Basidiomycota</taxon>
        <taxon>Agaricomycotina</taxon>
        <taxon>Agaricomycetes</taxon>
        <taxon>Agaricomycetidae</taxon>
        <taxon>Agaricales</taxon>
        <taxon>Fistulinaceae</taxon>
        <taxon>Fistulina</taxon>
    </lineage>
</organism>
<dbReference type="GO" id="GO:0008250">
    <property type="term" value="C:oligosaccharyltransferase complex"/>
    <property type="evidence" value="ECO:0007669"/>
    <property type="project" value="TreeGrafter"/>
</dbReference>
<protein>
    <recommendedName>
        <fullName evidence="8">Dolichyl-diphosphooligosaccharide--protein glycosyltransferase subunit WBP1</fullName>
        <shortName evidence="8">Oligosaccharyl transferase subunit WBP1</shortName>
    </recommendedName>
</protein>
<keyword evidence="4 8" id="KW-0812">Transmembrane</keyword>
<proteinExistence type="inferred from homology"/>